<organism evidence="2 3">
    <name type="scientific">Streptomyces termitum</name>
    <dbReference type="NCBI Taxonomy" id="67368"/>
    <lineage>
        <taxon>Bacteria</taxon>
        <taxon>Bacillati</taxon>
        <taxon>Actinomycetota</taxon>
        <taxon>Actinomycetes</taxon>
        <taxon>Kitasatosporales</taxon>
        <taxon>Streptomycetaceae</taxon>
        <taxon>Streptomyces</taxon>
    </lineage>
</organism>
<accession>A0A918T0R6</accession>
<proteinExistence type="predicted"/>
<dbReference type="InterPro" id="IPR037883">
    <property type="entry name" value="Knr4/Smi1-like_sf"/>
</dbReference>
<evidence type="ECO:0000313" key="2">
    <source>
        <dbReference type="EMBL" id="GHA77373.1"/>
    </source>
</evidence>
<dbReference type="Proteomes" id="UP000644020">
    <property type="component" value="Unassembled WGS sequence"/>
</dbReference>
<dbReference type="SUPFAM" id="SSF160631">
    <property type="entry name" value="SMI1/KNR4-like"/>
    <property type="match status" value="1"/>
</dbReference>
<dbReference type="Gene3D" id="3.40.1580.10">
    <property type="entry name" value="SMI1/KNR4-like"/>
    <property type="match status" value="1"/>
</dbReference>
<name>A0A918T0R6_9ACTN</name>
<comment type="caution">
    <text evidence="2">The sequence shown here is derived from an EMBL/GenBank/DDBJ whole genome shotgun (WGS) entry which is preliminary data.</text>
</comment>
<keyword evidence="3" id="KW-1185">Reference proteome</keyword>
<evidence type="ECO:0000313" key="3">
    <source>
        <dbReference type="Proteomes" id="UP000644020"/>
    </source>
</evidence>
<dbReference type="Pfam" id="PF09346">
    <property type="entry name" value="SMI1_KNR4"/>
    <property type="match status" value="1"/>
</dbReference>
<protein>
    <recommendedName>
        <fullName evidence="1">Knr4/Smi1-like domain-containing protein</fullName>
    </recommendedName>
</protein>
<sequence>MHHHAMARLRELLPPPVSGGDSIDWQEIERARRLAFPADYREFVESYGGGEIDEYLSIGTPPVTGSGYGDLLDRADPALSDRDREDLSALLPEGVPPLLPFADSASGDVAFWLCEGAPDGWRVAVFRRQASYGMNRWTVFDGGMASFCVAALTGEVNPFSERLSAGGRHEFVSWRRGEGQV</sequence>
<reference evidence="2" key="2">
    <citation type="submission" date="2020-09" db="EMBL/GenBank/DDBJ databases">
        <authorList>
            <person name="Sun Q."/>
            <person name="Ohkuma M."/>
        </authorList>
    </citation>
    <scope>NUCLEOTIDE SEQUENCE</scope>
    <source>
        <strain evidence="2">JCM 4518</strain>
    </source>
</reference>
<dbReference type="AlphaFoldDB" id="A0A918T0R6"/>
<dbReference type="EMBL" id="BMUL01000004">
    <property type="protein sequence ID" value="GHA77373.1"/>
    <property type="molecule type" value="Genomic_DNA"/>
</dbReference>
<gene>
    <name evidence="2" type="ORF">GCM10010305_20370</name>
</gene>
<dbReference type="RefSeq" id="WP_189976257.1">
    <property type="nucleotide sequence ID" value="NZ_BMUL01000004.1"/>
</dbReference>
<feature type="domain" description="Knr4/Smi1-like" evidence="1">
    <location>
        <begin position="19"/>
        <end position="129"/>
    </location>
</feature>
<dbReference type="InterPro" id="IPR018958">
    <property type="entry name" value="Knr4/Smi1-like_dom"/>
</dbReference>
<evidence type="ECO:0000259" key="1">
    <source>
        <dbReference type="SMART" id="SM00860"/>
    </source>
</evidence>
<dbReference type="SMART" id="SM00860">
    <property type="entry name" value="SMI1_KNR4"/>
    <property type="match status" value="1"/>
</dbReference>
<reference evidence="2" key="1">
    <citation type="journal article" date="2014" name="Int. J. Syst. Evol. Microbiol.">
        <title>Complete genome sequence of Corynebacterium casei LMG S-19264T (=DSM 44701T), isolated from a smear-ripened cheese.</title>
        <authorList>
            <consortium name="US DOE Joint Genome Institute (JGI-PGF)"/>
            <person name="Walter F."/>
            <person name="Albersmeier A."/>
            <person name="Kalinowski J."/>
            <person name="Ruckert C."/>
        </authorList>
    </citation>
    <scope>NUCLEOTIDE SEQUENCE</scope>
    <source>
        <strain evidence="2">JCM 4518</strain>
    </source>
</reference>